<dbReference type="EMBL" id="PJNH01000003">
    <property type="protein sequence ID" value="PKR77528.1"/>
    <property type="molecule type" value="Genomic_DNA"/>
</dbReference>
<keyword evidence="4" id="KW-0804">Transcription</keyword>
<dbReference type="CDD" id="cd06171">
    <property type="entry name" value="Sigma70_r4"/>
    <property type="match status" value="1"/>
</dbReference>
<evidence type="ECO:0000259" key="6">
    <source>
        <dbReference type="Pfam" id="PF08281"/>
    </source>
</evidence>
<dbReference type="PANTHER" id="PTHR43133:SF60">
    <property type="entry name" value="RNA POLYMERASE SIGMA FACTOR SIGV"/>
    <property type="match status" value="1"/>
</dbReference>
<dbReference type="SUPFAM" id="SSF88946">
    <property type="entry name" value="Sigma2 domain of RNA polymerase sigma factors"/>
    <property type="match status" value="1"/>
</dbReference>
<evidence type="ECO:0000313" key="7">
    <source>
        <dbReference type="EMBL" id="PKR77528.1"/>
    </source>
</evidence>
<keyword evidence="8" id="KW-1185">Reference proteome</keyword>
<evidence type="ECO:0000313" key="8">
    <source>
        <dbReference type="Proteomes" id="UP000243524"/>
    </source>
</evidence>
<dbReference type="Gene3D" id="1.10.1740.10">
    <property type="match status" value="1"/>
</dbReference>
<evidence type="ECO:0000256" key="4">
    <source>
        <dbReference type="ARBA" id="ARBA00023163"/>
    </source>
</evidence>
<dbReference type="InterPro" id="IPR013324">
    <property type="entry name" value="RNA_pol_sigma_r3/r4-like"/>
</dbReference>
<gene>
    <name evidence="7" type="ORF">CEY16_10230</name>
</gene>
<dbReference type="InterPro" id="IPR007627">
    <property type="entry name" value="RNA_pol_sigma70_r2"/>
</dbReference>
<keyword evidence="3" id="KW-0731">Sigma factor</keyword>
<organism evidence="7 8">
    <name type="scientific">Halalkalibacillus sediminis</name>
    <dbReference type="NCBI Taxonomy" id="2018042"/>
    <lineage>
        <taxon>Bacteria</taxon>
        <taxon>Bacillati</taxon>
        <taxon>Bacillota</taxon>
        <taxon>Bacilli</taxon>
        <taxon>Bacillales</taxon>
        <taxon>Bacillaceae</taxon>
        <taxon>Halalkalibacillus</taxon>
    </lineage>
</organism>
<dbReference type="InterPro" id="IPR013325">
    <property type="entry name" value="RNA_pol_sigma_r2"/>
</dbReference>
<dbReference type="Proteomes" id="UP000243524">
    <property type="component" value="Unassembled WGS sequence"/>
</dbReference>
<dbReference type="InterPro" id="IPR014284">
    <property type="entry name" value="RNA_pol_sigma-70_dom"/>
</dbReference>
<dbReference type="Pfam" id="PF04542">
    <property type="entry name" value="Sigma70_r2"/>
    <property type="match status" value="1"/>
</dbReference>
<dbReference type="GO" id="GO:0003677">
    <property type="term" value="F:DNA binding"/>
    <property type="evidence" value="ECO:0007669"/>
    <property type="project" value="InterPro"/>
</dbReference>
<sequence>MNRDEAISWLMDEYGEELKRLIFTYVKNRATTDDVFQEIMIIVYKKLDSFRGDSAFKTWLFRITVNKCKDYLKSPANRLILWKNNWFDSKDEETPESRLLLEEKKEELIESILSLPLKDREVLVLQYYKEMKIEEISDLLEMNASTVRTRISRAKAKLKNELKEGYLDG</sequence>
<dbReference type="SUPFAM" id="SSF88659">
    <property type="entry name" value="Sigma3 and sigma4 domains of RNA polymerase sigma factors"/>
    <property type="match status" value="1"/>
</dbReference>
<dbReference type="Pfam" id="PF08281">
    <property type="entry name" value="Sigma70_r4_2"/>
    <property type="match status" value="1"/>
</dbReference>
<reference evidence="7 8" key="1">
    <citation type="submission" date="2017-06" db="EMBL/GenBank/DDBJ databases">
        <title>the draft geome sequence of Illustriluteabacillus marina B3227.</title>
        <authorList>
            <person name="He R.-H."/>
            <person name="Du Z.-J."/>
        </authorList>
    </citation>
    <scope>NUCLEOTIDE SEQUENCE [LARGE SCALE GENOMIC DNA]</scope>
    <source>
        <strain evidence="7 8">B3227</strain>
    </source>
</reference>
<name>A0A2I0QTA1_9BACI</name>
<comment type="caution">
    <text evidence="7">The sequence shown here is derived from an EMBL/GenBank/DDBJ whole genome shotgun (WGS) entry which is preliminary data.</text>
</comment>
<proteinExistence type="inferred from homology"/>
<comment type="similarity">
    <text evidence="1">Belongs to the sigma-70 factor family. ECF subfamily.</text>
</comment>
<dbReference type="InterPro" id="IPR039425">
    <property type="entry name" value="RNA_pol_sigma-70-like"/>
</dbReference>
<evidence type="ECO:0000256" key="3">
    <source>
        <dbReference type="ARBA" id="ARBA00023082"/>
    </source>
</evidence>
<keyword evidence="2" id="KW-0805">Transcription regulation</keyword>
<accession>A0A2I0QTA1</accession>
<dbReference type="PANTHER" id="PTHR43133">
    <property type="entry name" value="RNA POLYMERASE ECF-TYPE SIGMA FACTO"/>
    <property type="match status" value="1"/>
</dbReference>
<dbReference type="GO" id="GO:0016987">
    <property type="term" value="F:sigma factor activity"/>
    <property type="evidence" value="ECO:0007669"/>
    <property type="project" value="UniProtKB-KW"/>
</dbReference>
<dbReference type="AlphaFoldDB" id="A0A2I0QTA1"/>
<dbReference type="InterPro" id="IPR036388">
    <property type="entry name" value="WH-like_DNA-bd_sf"/>
</dbReference>
<evidence type="ECO:0000259" key="5">
    <source>
        <dbReference type="Pfam" id="PF04542"/>
    </source>
</evidence>
<dbReference type="Gene3D" id="1.10.10.10">
    <property type="entry name" value="Winged helix-like DNA-binding domain superfamily/Winged helix DNA-binding domain"/>
    <property type="match status" value="1"/>
</dbReference>
<protein>
    <submittedName>
        <fullName evidence="7">RNA polymerase subunit sigma-32</fullName>
    </submittedName>
</protein>
<evidence type="ECO:0000256" key="2">
    <source>
        <dbReference type="ARBA" id="ARBA00023015"/>
    </source>
</evidence>
<dbReference type="OrthoDB" id="9794508at2"/>
<feature type="domain" description="RNA polymerase sigma factor 70 region 4 type 2" evidence="6">
    <location>
        <begin position="106"/>
        <end position="158"/>
    </location>
</feature>
<dbReference type="GO" id="GO:0006352">
    <property type="term" value="P:DNA-templated transcription initiation"/>
    <property type="evidence" value="ECO:0007669"/>
    <property type="project" value="InterPro"/>
</dbReference>
<feature type="domain" description="RNA polymerase sigma-70 region 2" evidence="5">
    <location>
        <begin position="10"/>
        <end position="74"/>
    </location>
</feature>
<evidence type="ECO:0000256" key="1">
    <source>
        <dbReference type="ARBA" id="ARBA00010641"/>
    </source>
</evidence>
<dbReference type="InterPro" id="IPR013249">
    <property type="entry name" value="RNA_pol_sigma70_r4_t2"/>
</dbReference>
<dbReference type="NCBIfam" id="TIGR02937">
    <property type="entry name" value="sigma70-ECF"/>
    <property type="match status" value="1"/>
</dbReference>